<accession>A0A645EPC3</accession>
<sequence>MYFQSWNAVNYTNTFFLQPGTPVNVGFLIKTCLKLHEHRDIFTIPCSIDKGIDHIGVFPDAVNGHFYTTYGRINRSFAQKINDVFKRLVRK</sequence>
<dbReference type="AntiFam" id="ANF00173">
    <property type="entry name" value="Shadow ORF (opposite ppk)"/>
</dbReference>
<gene>
    <name evidence="1" type="ORF">SDC9_150345</name>
</gene>
<name>A0A645EPC3_9ZZZZ</name>
<dbReference type="AlphaFoldDB" id="A0A645EPC3"/>
<reference evidence="1" key="1">
    <citation type="submission" date="2019-08" db="EMBL/GenBank/DDBJ databases">
        <authorList>
            <person name="Kucharzyk K."/>
            <person name="Murdoch R.W."/>
            <person name="Higgins S."/>
            <person name="Loffler F."/>
        </authorList>
    </citation>
    <scope>NUCLEOTIDE SEQUENCE</scope>
</reference>
<dbReference type="EMBL" id="VSSQ01049051">
    <property type="protein sequence ID" value="MPN03122.1"/>
    <property type="molecule type" value="Genomic_DNA"/>
</dbReference>
<evidence type="ECO:0000313" key="1">
    <source>
        <dbReference type="EMBL" id="MPN03122.1"/>
    </source>
</evidence>
<proteinExistence type="predicted"/>
<comment type="caution">
    <text evidence="1">The sequence shown here is derived from an EMBL/GenBank/DDBJ whole genome shotgun (WGS) entry which is preliminary data.</text>
</comment>
<organism evidence="1">
    <name type="scientific">bioreactor metagenome</name>
    <dbReference type="NCBI Taxonomy" id="1076179"/>
    <lineage>
        <taxon>unclassified sequences</taxon>
        <taxon>metagenomes</taxon>
        <taxon>ecological metagenomes</taxon>
    </lineage>
</organism>
<protein>
    <submittedName>
        <fullName evidence="1">Uncharacterized protein</fullName>
    </submittedName>
</protein>